<evidence type="ECO:0000313" key="1">
    <source>
        <dbReference type="EMBL" id="KAA5595508.1"/>
    </source>
</evidence>
<protein>
    <submittedName>
        <fullName evidence="1">Uncharacterized protein</fullName>
    </submittedName>
</protein>
<keyword evidence="2" id="KW-1185">Reference proteome</keyword>
<evidence type="ECO:0000313" key="2">
    <source>
        <dbReference type="Proteomes" id="UP000323886"/>
    </source>
</evidence>
<name>A0A5M6HIR8_9HYPH</name>
<accession>A0A5M6HIR8</accession>
<proteinExistence type="predicted"/>
<dbReference type="EMBL" id="VWPL01000055">
    <property type="protein sequence ID" value="KAA5595508.1"/>
    <property type="molecule type" value="Genomic_DNA"/>
</dbReference>
<dbReference type="RefSeq" id="WP_150098903.1">
    <property type="nucleotide sequence ID" value="NZ_VWPL01000055.1"/>
</dbReference>
<dbReference type="AlphaFoldDB" id="A0A5M6HIR8"/>
<reference evidence="1 2" key="1">
    <citation type="submission" date="2019-09" db="EMBL/GenBank/DDBJ databases">
        <title>Draft Whole-Genome sequence of Blastochloris sulfoviridis DSM 729.</title>
        <authorList>
            <person name="Meyer T.E."/>
            <person name="Kyndt J.A."/>
        </authorList>
    </citation>
    <scope>NUCLEOTIDE SEQUENCE [LARGE SCALE GENOMIC DNA]</scope>
    <source>
        <strain evidence="1 2">DSM 729</strain>
    </source>
</reference>
<dbReference type="Proteomes" id="UP000323886">
    <property type="component" value="Unassembled WGS sequence"/>
</dbReference>
<dbReference type="InterPro" id="IPR041638">
    <property type="entry name" value="BaeRF_family11"/>
</dbReference>
<dbReference type="OrthoDB" id="242138at2"/>
<comment type="caution">
    <text evidence="1">The sequence shown here is derived from an EMBL/GenBank/DDBJ whole genome shotgun (WGS) entry which is preliminary data.</text>
</comment>
<organism evidence="1 2">
    <name type="scientific">Blastochloris sulfoviridis</name>
    <dbReference type="NCBI Taxonomy" id="50712"/>
    <lineage>
        <taxon>Bacteria</taxon>
        <taxon>Pseudomonadati</taxon>
        <taxon>Pseudomonadota</taxon>
        <taxon>Alphaproteobacteria</taxon>
        <taxon>Hyphomicrobiales</taxon>
        <taxon>Blastochloridaceae</taxon>
        <taxon>Blastochloris</taxon>
    </lineage>
</organism>
<dbReference type="Pfam" id="PF18855">
    <property type="entry name" value="baeRF_family11"/>
    <property type="match status" value="1"/>
</dbReference>
<gene>
    <name evidence="1" type="ORF">F1193_16535</name>
</gene>
<sequence length="373" mass="40351">MLHVDLPTRTQIDKLVSYRGGPAVSIYLRTTPLTQDAKADRIELKNLLKSAVAELEAAGTAKRSIWPIQESVEALVEDDDFWATQANSLAVFVTPDAVQTFRLPNKLTNIVEVSDRFHLTPLLRSVTFPHHAYVLAIGIGTVRLVEVSADLPPHEVSVPGLPRDFGHALGKRSHIERDGQMRSGEGTSEHAMLTRYARVVDQALRPLLASGERPLILAASEPLAAIFRTVSSYPHIPQQVIAGSPDDATDHVLGNEARAVLGHVYADQIRVLGELYATREAQGRGTTDIAHAARAATFGAVDTLIVDMDTVMSGTVAEEDGKITFEEQPNAVNYGVIDEITRRVLQAGGHVVAARRADVPGGGPLAVLLRYPV</sequence>